<organism evidence="2 3">
    <name type="scientific">Nonomuraea corallina</name>
    <dbReference type="NCBI Taxonomy" id="2989783"/>
    <lineage>
        <taxon>Bacteria</taxon>
        <taxon>Bacillati</taxon>
        <taxon>Actinomycetota</taxon>
        <taxon>Actinomycetes</taxon>
        <taxon>Streptosporangiales</taxon>
        <taxon>Streptosporangiaceae</taxon>
        <taxon>Nonomuraea</taxon>
    </lineage>
</organism>
<dbReference type="SUPFAM" id="SSF53300">
    <property type="entry name" value="vWA-like"/>
    <property type="match status" value="1"/>
</dbReference>
<name>A0ABT4SJQ1_9ACTN</name>
<evidence type="ECO:0000313" key="3">
    <source>
        <dbReference type="Proteomes" id="UP001144036"/>
    </source>
</evidence>
<reference evidence="2" key="1">
    <citation type="submission" date="2022-11" db="EMBL/GenBank/DDBJ databases">
        <title>Nonomuraea corallina sp. nov., a new species of the genus Nonomuraea isolated from sea side sediment in Thai sea.</title>
        <authorList>
            <person name="Ngamcharungchit C."/>
            <person name="Matsumoto A."/>
            <person name="Suriyachadkun C."/>
            <person name="Panbangred W."/>
            <person name="Inahashi Y."/>
            <person name="Intra B."/>
        </authorList>
    </citation>
    <scope>NUCLEOTIDE SEQUENCE</scope>
    <source>
        <strain evidence="2">MCN248</strain>
    </source>
</reference>
<evidence type="ECO:0000313" key="2">
    <source>
        <dbReference type="EMBL" id="MDA0637151.1"/>
    </source>
</evidence>
<gene>
    <name evidence="2" type="ORF">OUY22_27435</name>
</gene>
<evidence type="ECO:0000256" key="1">
    <source>
        <dbReference type="SAM" id="MobiDB-lite"/>
    </source>
</evidence>
<protein>
    <submittedName>
        <fullName evidence="2">VWA domain-containing protein</fullName>
    </submittedName>
</protein>
<proteinExistence type="predicted"/>
<feature type="region of interest" description="Disordered" evidence="1">
    <location>
        <begin position="188"/>
        <end position="210"/>
    </location>
</feature>
<dbReference type="CDD" id="cd00198">
    <property type="entry name" value="vWFA"/>
    <property type="match status" value="1"/>
</dbReference>
<feature type="compositionally biased region" description="Basic and acidic residues" evidence="1">
    <location>
        <begin position="200"/>
        <end position="210"/>
    </location>
</feature>
<sequence length="210" mass="23543">MTDDTAALWRHIEIVLDRSGSMHPITAQTEAGLRAFLQAQQQVPGRTTVTLYQFDDVGELVFSNVELAEVPEIRLQPRAATALFDAIGDTIERARTLVLALPKPERPEEIITVILTDGAENSSHRYDAPRLRAWIEELQAKKRKWVFVLLGAGSYVTRLAGMLGIRQETTIHYDHDLSQTALSTAGEMVRRGSRSGRYGFTDEDRTATRH</sequence>
<dbReference type="RefSeq" id="WP_270158056.1">
    <property type="nucleotide sequence ID" value="NZ_JAPNNL010000140.1"/>
</dbReference>
<keyword evidence="3" id="KW-1185">Reference proteome</keyword>
<dbReference type="Proteomes" id="UP001144036">
    <property type="component" value="Unassembled WGS sequence"/>
</dbReference>
<accession>A0ABT4SJQ1</accession>
<dbReference type="InterPro" id="IPR036465">
    <property type="entry name" value="vWFA_dom_sf"/>
</dbReference>
<dbReference type="EMBL" id="JAPNNL010000140">
    <property type="protein sequence ID" value="MDA0637151.1"/>
    <property type="molecule type" value="Genomic_DNA"/>
</dbReference>
<comment type="caution">
    <text evidence="2">The sequence shown here is derived from an EMBL/GenBank/DDBJ whole genome shotgun (WGS) entry which is preliminary data.</text>
</comment>
<dbReference type="Gene3D" id="3.40.50.410">
    <property type="entry name" value="von Willebrand factor, type A domain"/>
    <property type="match status" value="1"/>
</dbReference>